<sequence>MNPTKILLLALALLPAPALAAGLQNLDALERRLVIALGADIGAPGGPTVSLDRRLKLAACPGEVVIDPPALGAATLRCAEIGWRIRVPLVRGGSEGGRAMPASGNALPPARQPMREAAVVRRGDPLDLIAGDSGFSVSTLVIAEQDGAPGDRIRVRGDRAKPPIMAEVVAAGTVRLP</sequence>
<keyword evidence="1" id="KW-0732">Signal</keyword>
<dbReference type="Pfam" id="PF13144">
    <property type="entry name" value="ChapFlgA"/>
    <property type="match status" value="1"/>
</dbReference>
<keyword evidence="4" id="KW-1185">Reference proteome</keyword>
<feature type="signal peptide" evidence="1">
    <location>
        <begin position="1"/>
        <end position="20"/>
    </location>
</feature>
<evidence type="ECO:0000313" key="3">
    <source>
        <dbReference type="EMBL" id="TVV69630.1"/>
    </source>
</evidence>
<keyword evidence="3" id="KW-0966">Cell projection</keyword>
<dbReference type="Gene3D" id="2.30.30.760">
    <property type="match status" value="1"/>
</dbReference>
<keyword evidence="3" id="KW-0969">Cilium</keyword>
<feature type="chain" id="PRO_5021776244" evidence="1">
    <location>
        <begin position="21"/>
        <end position="177"/>
    </location>
</feature>
<dbReference type="Proteomes" id="UP000318681">
    <property type="component" value="Unassembled WGS sequence"/>
</dbReference>
<evidence type="ECO:0000256" key="1">
    <source>
        <dbReference type="SAM" id="SignalP"/>
    </source>
</evidence>
<dbReference type="EMBL" id="VNIM01000202">
    <property type="protein sequence ID" value="TVV69630.1"/>
    <property type="molecule type" value="Genomic_DNA"/>
</dbReference>
<dbReference type="OrthoDB" id="7408548at2"/>
<reference evidence="3 4" key="1">
    <citation type="submission" date="2019-07" db="EMBL/GenBank/DDBJ databases">
        <title>Sphingomonas solaris sp. nov., isolated from a solar panel from Boston, Massachusetts.</title>
        <authorList>
            <person name="Tanner K."/>
            <person name="Pascual J."/>
            <person name="Mancuso C."/>
            <person name="Pereto J."/>
            <person name="Khalil A."/>
            <person name="Vilanova C."/>
        </authorList>
    </citation>
    <scope>NUCLEOTIDE SEQUENCE [LARGE SCALE GENOMIC DNA]</scope>
    <source>
        <strain evidence="3 4">R4DWN</strain>
    </source>
</reference>
<gene>
    <name evidence="3" type="ORF">FOY91_21250</name>
</gene>
<dbReference type="RefSeq" id="WP_145156057.1">
    <property type="nucleotide sequence ID" value="NZ_VNIM01000202.1"/>
</dbReference>
<dbReference type="InterPro" id="IPR017585">
    <property type="entry name" value="SAF_FlgA"/>
</dbReference>
<keyword evidence="3" id="KW-0282">Flagellum</keyword>
<evidence type="ECO:0000313" key="4">
    <source>
        <dbReference type="Proteomes" id="UP000318681"/>
    </source>
</evidence>
<comment type="caution">
    <text evidence="3">The sequence shown here is derived from an EMBL/GenBank/DDBJ whole genome shotgun (WGS) entry which is preliminary data.</text>
</comment>
<proteinExistence type="predicted"/>
<organism evidence="3 4">
    <name type="scientific">Alterirhizorhabdus solaris</name>
    <dbReference type="NCBI Taxonomy" id="2529389"/>
    <lineage>
        <taxon>Bacteria</taxon>
        <taxon>Pseudomonadati</taxon>
        <taxon>Pseudomonadota</taxon>
        <taxon>Alphaproteobacteria</taxon>
        <taxon>Sphingomonadales</taxon>
        <taxon>Rhizorhabdaceae</taxon>
        <taxon>Alterirhizorhabdus</taxon>
    </lineage>
</organism>
<evidence type="ECO:0000259" key="2">
    <source>
        <dbReference type="Pfam" id="PF13144"/>
    </source>
</evidence>
<name>A0A558QR64_9SPHN</name>
<dbReference type="AlphaFoldDB" id="A0A558QR64"/>
<accession>A0A558QR64</accession>
<protein>
    <submittedName>
        <fullName evidence="3">Flagella basal body P-ring formation protein FlgA</fullName>
    </submittedName>
</protein>
<feature type="domain" description="Flagella basal body P-ring formation protein FlgA SAF" evidence="2">
    <location>
        <begin position="114"/>
        <end position="175"/>
    </location>
</feature>